<dbReference type="Proteomes" id="UP000004358">
    <property type="component" value="Unassembled WGS sequence"/>
</dbReference>
<dbReference type="EMBL" id="AANZ01000004">
    <property type="protein sequence ID" value="EAQ81518.1"/>
    <property type="molecule type" value="Genomic_DNA"/>
</dbReference>
<accession>A3ZP44</accession>
<dbReference type="STRING" id="314230.DSM3645_28092"/>
<dbReference type="AlphaFoldDB" id="A3ZP44"/>
<evidence type="ECO:0000313" key="2">
    <source>
        <dbReference type="Proteomes" id="UP000004358"/>
    </source>
</evidence>
<sequence length="360" mass="40707">MRQNGVSSPETASALHSSGVVAIENALTVLVGNFLPLRACMVGRRFGWRAVYLFGNPTPPVMDRGPFPREEIELQVPQFFLRGDDPATFTSSPSDPVGAWAGRYRNTQYPGDDALADLIAFFIDRFNEHTENRIEICNHVDGDDIDFISCFEKYLTLDRILLECIMVATATNSATARLMTFAVLDKFQELCSFPGIQQTRNFHYFCTRPFLNNVLLPSFAMIPAPWDAFFTNVATQLYDDLYSNIRSARGVWPAYLVQPGGGVRVYRDWNPPSHQFVDRQAPLTDDDFVVEYVRSARNTHHGYISDGDRRRRFACYGSISTAFLPDSFTQLPLLITLAEFINPQSLSGHRWLDQSALTFI</sequence>
<name>A3ZP44_9BACT</name>
<evidence type="ECO:0000313" key="1">
    <source>
        <dbReference type="EMBL" id="EAQ81518.1"/>
    </source>
</evidence>
<reference evidence="1 2" key="1">
    <citation type="submission" date="2006-02" db="EMBL/GenBank/DDBJ databases">
        <authorList>
            <person name="Amann R."/>
            <person name="Ferriera S."/>
            <person name="Johnson J."/>
            <person name="Kravitz S."/>
            <person name="Halpern A."/>
            <person name="Remington K."/>
            <person name="Beeson K."/>
            <person name="Tran B."/>
            <person name="Rogers Y.-H."/>
            <person name="Friedman R."/>
            <person name="Venter J.C."/>
        </authorList>
    </citation>
    <scope>NUCLEOTIDE SEQUENCE [LARGE SCALE GENOMIC DNA]</scope>
    <source>
        <strain evidence="1 2">DSM 3645</strain>
    </source>
</reference>
<comment type="caution">
    <text evidence="1">The sequence shown here is derived from an EMBL/GenBank/DDBJ whole genome shotgun (WGS) entry which is preliminary data.</text>
</comment>
<dbReference type="OrthoDB" id="9824161at2"/>
<organism evidence="1 2">
    <name type="scientific">Blastopirellula marina DSM 3645</name>
    <dbReference type="NCBI Taxonomy" id="314230"/>
    <lineage>
        <taxon>Bacteria</taxon>
        <taxon>Pseudomonadati</taxon>
        <taxon>Planctomycetota</taxon>
        <taxon>Planctomycetia</taxon>
        <taxon>Pirellulales</taxon>
        <taxon>Pirellulaceae</taxon>
        <taxon>Blastopirellula</taxon>
    </lineage>
</organism>
<proteinExistence type="predicted"/>
<dbReference type="HOGENOM" id="CLU_768743_0_0_0"/>
<protein>
    <submittedName>
        <fullName evidence="1">Uncharacterized protein</fullName>
    </submittedName>
</protein>
<gene>
    <name evidence="1" type="ORF">DSM3645_28092</name>
</gene>